<sequence length="305" mass="34651">MRHNTQPWKFSITGDCIRIFPDFTRALSVVDPDNRELYISLGCALENLVIAAKHAGYNPEVKYFQASEPDECLSVTLKHSNVTEDNNLFQAISRRHTNRREYNKQQVPAADLKTIESVPTEEGVTFLVLTDPVAIKEIIELVREGNRIQMNDDAFMDEITSWIRFSDSEEELHLDGLTSRAMGRSPAPGWLGRLFMRIFVGAKSQSKTDEKNIRSSSALMVVISVKNDKKSWIDVGRSFERIALTLTTLEIENAHLNQPCEVPELKNKLQQHLALGSAHPQLLLRIGYAEPLPRSPRRPYQQVLI</sequence>
<name>A0A7G9Y8E2_9EURY</name>
<gene>
    <name evidence="1" type="ORF">BDFLJOBJ_00001</name>
</gene>
<reference evidence="1" key="1">
    <citation type="submission" date="2020-06" db="EMBL/GenBank/DDBJ databases">
        <title>Unique genomic features of the anaerobic methanotrophic archaea.</title>
        <authorList>
            <person name="Chadwick G.L."/>
            <person name="Skennerton C.T."/>
            <person name="Laso-Perez R."/>
            <person name="Leu A.O."/>
            <person name="Speth D.R."/>
            <person name="Yu H."/>
            <person name="Morgan-Lang C."/>
            <person name="Hatzenpichler R."/>
            <person name="Goudeau D."/>
            <person name="Malmstrom R."/>
            <person name="Brazelton W.J."/>
            <person name="Woyke T."/>
            <person name="Hallam S.J."/>
            <person name="Tyson G.W."/>
            <person name="Wegener G."/>
            <person name="Boetius A."/>
            <person name="Orphan V."/>
        </authorList>
    </citation>
    <scope>NUCLEOTIDE SEQUENCE</scope>
</reference>
<accession>A0A7G9Y8E2</accession>
<evidence type="ECO:0008006" key="2">
    <source>
        <dbReference type="Google" id="ProtNLM"/>
    </source>
</evidence>
<dbReference type="InterPro" id="IPR000415">
    <property type="entry name" value="Nitroreductase-like"/>
</dbReference>
<dbReference type="AlphaFoldDB" id="A0A7G9Y8E2"/>
<dbReference type="NCBIfam" id="NF047509">
    <property type="entry name" value="Rv3131_FMN_oxido"/>
    <property type="match status" value="1"/>
</dbReference>
<dbReference type="EMBL" id="MT630945">
    <property type="protein sequence ID" value="QNO44276.1"/>
    <property type="molecule type" value="Genomic_DNA"/>
</dbReference>
<protein>
    <recommendedName>
        <fullName evidence="2">Nitroreductase domain-containing protein</fullName>
    </recommendedName>
</protein>
<dbReference type="GO" id="GO:0016491">
    <property type="term" value="F:oxidoreductase activity"/>
    <property type="evidence" value="ECO:0007669"/>
    <property type="project" value="InterPro"/>
</dbReference>
<dbReference type="Gene3D" id="3.40.109.10">
    <property type="entry name" value="NADH Oxidase"/>
    <property type="match status" value="1"/>
</dbReference>
<dbReference type="SUPFAM" id="SSF55469">
    <property type="entry name" value="FMN-dependent nitroreductase-like"/>
    <property type="match status" value="1"/>
</dbReference>
<organism evidence="1">
    <name type="scientific">Candidatus Methanogaster sp. ANME-2c ERB4</name>
    <dbReference type="NCBI Taxonomy" id="2759911"/>
    <lineage>
        <taxon>Archaea</taxon>
        <taxon>Methanobacteriati</taxon>
        <taxon>Methanobacteriota</taxon>
        <taxon>Stenosarchaea group</taxon>
        <taxon>Methanomicrobia</taxon>
        <taxon>Methanosarcinales</taxon>
        <taxon>ANME-2 cluster</taxon>
        <taxon>Candidatus Methanogasteraceae</taxon>
        <taxon>Candidatus Methanogaster</taxon>
    </lineage>
</organism>
<proteinExistence type="predicted"/>
<evidence type="ECO:0000313" key="1">
    <source>
        <dbReference type="EMBL" id="QNO44276.1"/>
    </source>
</evidence>